<sequence length="150" mass="17454">MNVKILKKSGFTLIELMIVISIISVIFSFSLIKFNGFNSLKDRIYVDELNNKILSFIVKSKMYCKDKDSSGYIRFDQNNNNIIYYNNLTRVYKMNLPEEFKLSINTEDNKVHINNDGMIQNAFSIKFQDGKGEMHCITVNVGTFYADIKY</sequence>
<dbReference type="InterPro" id="IPR012902">
    <property type="entry name" value="N_methyl_site"/>
</dbReference>
<keyword evidence="1" id="KW-0472">Membrane</keyword>
<proteinExistence type="predicted"/>
<keyword evidence="3" id="KW-1185">Reference proteome</keyword>
<name>W6N173_CLOTY</name>
<dbReference type="GeneID" id="29418524"/>
<dbReference type="InterPro" id="IPR045584">
    <property type="entry name" value="Pilin-like"/>
</dbReference>
<organism evidence="2 3">
    <name type="scientific">Clostridium tyrobutyricum DIVETGP</name>
    <dbReference type="NCBI Taxonomy" id="1408889"/>
    <lineage>
        <taxon>Bacteria</taxon>
        <taxon>Bacillati</taxon>
        <taxon>Bacillota</taxon>
        <taxon>Clostridia</taxon>
        <taxon>Eubacteriales</taxon>
        <taxon>Clostridiaceae</taxon>
        <taxon>Clostridium</taxon>
    </lineage>
</organism>
<dbReference type="SUPFAM" id="SSF54523">
    <property type="entry name" value="Pili subunits"/>
    <property type="match status" value="1"/>
</dbReference>
<dbReference type="OrthoDB" id="1926973at2"/>
<evidence type="ECO:0000256" key="1">
    <source>
        <dbReference type="SAM" id="Phobius"/>
    </source>
</evidence>
<dbReference type="RefSeq" id="WP_017750778.1">
    <property type="nucleotide sequence ID" value="NZ_CBXI010000003.1"/>
</dbReference>
<accession>W6N173</accession>
<comment type="caution">
    <text evidence="2">The sequence shown here is derived from an EMBL/GenBank/DDBJ whole genome shotgun (WGS) entry which is preliminary data.</text>
</comment>
<dbReference type="NCBIfam" id="TIGR02532">
    <property type="entry name" value="IV_pilin_GFxxxE"/>
    <property type="match status" value="1"/>
</dbReference>
<evidence type="ECO:0000313" key="2">
    <source>
        <dbReference type="EMBL" id="CDL89983.1"/>
    </source>
</evidence>
<keyword evidence="1" id="KW-1133">Transmembrane helix</keyword>
<reference evidence="2 3" key="1">
    <citation type="journal article" date="2015" name="Genome Announc.">
        <title>Draft Genome Sequence of Clostridium tyrobutyricum Strain DIVETGP, Isolated from Cow's Milk for Grana Padano Production.</title>
        <authorList>
            <person name="Soggiu A."/>
            <person name="Piras C."/>
            <person name="Gaiarsa S."/>
            <person name="Sassera D."/>
            <person name="Roncada P."/>
            <person name="Bendixen E."/>
            <person name="Brasca M."/>
            <person name="Bonizzi L."/>
        </authorList>
    </citation>
    <scope>NUCLEOTIDE SEQUENCE [LARGE SCALE GENOMIC DNA]</scope>
    <source>
        <strain evidence="2 3">DIVETGP</strain>
    </source>
</reference>
<dbReference type="AlphaFoldDB" id="W6N173"/>
<gene>
    <name evidence="2" type="ORF">CTDIVETGP_0053</name>
</gene>
<dbReference type="Proteomes" id="UP000019482">
    <property type="component" value="Unassembled WGS sequence"/>
</dbReference>
<dbReference type="Pfam" id="PF07963">
    <property type="entry name" value="N_methyl"/>
    <property type="match status" value="1"/>
</dbReference>
<evidence type="ECO:0000313" key="3">
    <source>
        <dbReference type="Proteomes" id="UP000019482"/>
    </source>
</evidence>
<evidence type="ECO:0008006" key="4">
    <source>
        <dbReference type="Google" id="ProtNLM"/>
    </source>
</evidence>
<dbReference type="Gene3D" id="3.30.700.10">
    <property type="entry name" value="Glycoprotein, Type 4 Pilin"/>
    <property type="match status" value="1"/>
</dbReference>
<keyword evidence="1" id="KW-0812">Transmembrane</keyword>
<feature type="transmembrane region" description="Helical" evidence="1">
    <location>
        <begin position="12"/>
        <end position="32"/>
    </location>
</feature>
<dbReference type="EMBL" id="CBXI010000003">
    <property type="protein sequence ID" value="CDL89983.1"/>
    <property type="molecule type" value="Genomic_DNA"/>
</dbReference>
<protein>
    <recommendedName>
        <fullName evidence="4">Prepilin-type N-terminal cleavage/methylation domain-containing protein</fullName>
    </recommendedName>
</protein>